<dbReference type="RefSeq" id="WP_255034546.1">
    <property type="nucleotide sequence ID" value="NZ_CP101414.1"/>
</dbReference>
<proteinExistence type="predicted"/>
<reference evidence="1" key="1">
    <citation type="submission" date="2021-11" db="EMBL/GenBank/DDBJ databases">
        <title>Description of Mycoplasma bradburyaesp. nov.from sea birds: a tribute to a great mycoplasmologist.</title>
        <authorList>
            <person name="Ramirez A.S."/>
            <person name="Poveda C."/>
            <person name="Suarez-Perez A."/>
            <person name="Rosales R.S."/>
            <person name="Dijkman R."/>
            <person name="Feberwee A."/>
            <person name="Spergser J."/>
            <person name="Szostak M.P."/>
            <person name="Ressel L."/>
            <person name="Calabuig P."/>
            <person name="Catania S."/>
            <person name="Gobbo F."/>
            <person name="Timofte D."/>
            <person name="Poveda J.B."/>
        </authorList>
    </citation>
    <scope>NUCLEOTIDE SEQUENCE [LARGE SCALE GENOMIC DNA]</scope>
    <source>
        <strain evidence="1">T158</strain>
    </source>
</reference>
<sequence length="357" mass="39805">MKKNKWFILPVFALGFSTIVLPLSKSSNLFVSNEDVKKSNENIKYDFSVVKNYLNSSNKNINKKSLLETMDSMDLNFGSPTLINHSSIQVNDQPKTNYVSKEAFSSKAKEYAILIAENKFDYNDLLELARKRGLSAKEYSSLVNKQIENIKNNDNKPINANLKLASYSNNYYYNRISKEKMNEYVNSIKRSAEVQTIIATSAVAVAAAYWIFFATWPSAVAATTQAAVCIANTAITWSQYAAVNSLSNTDDLRTLYNVNLGSSVFQQSSLITSGFSTYSLTKNIVNSIKNLKEMVSIFKNAQKISLTIKGVVTATSWAAPTGLIFLTVCDIIVSAVDTIYGWYSSVESLNYLLKNVY</sequence>
<organism evidence="1 2">
    <name type="scientific">Mycoplasma bradburyae</name>
    <dbReference type="NCBI Taxonomy" id="2963128"/>
    <lineage>
        <taxon>Bacteria</taxon>
        <taxon>Bacillati</taxon>
        <taxon>Mycoplasmatota</taxon>
        <taxon>Mollicutes</taxon>
        <taxon>Mycoplasmataceae</taxon>
        <taxon>Mycoplasma</taxon>
    </lineage>
</organism>
<comment type="caution">
    <text evidence="1">The sequence shown here is derived from an EMBL/GenBank/DDBJ whole genome shotgun (WGS) entry which is preliminary data.</text>
</comment>
<accession>A0ABT5GB32</accession>
<keyword evidence="2" id="KW-1185">Reference proteome</keyword>
<evidence type="ECO:0000313" key="2">
    <source>
        <dbReference type="Proteomes" id="UP001220940"/>
    </source>
</evidence>
<protein>
    <submittedName>
        <fullName evidence="1">Uncharacterized protein</fullName>
    </submittedName>
</protein>
<evidence type="ECO:0000313" key="1">
    <source>
        <dbReference type="EMBL" id="MDC4182194.1"/>
    </source>
</evidence>
<dbReference type="Proteomes" id="UP001220940">
    <property type="component" value="Unassembled WGS sequence"/>
</dbReference>
<gene>
    <name evidence="1" type="ORF">LNO68_03305</name>
</gene>
<name>A0ABT5GB32_9MOLU</name>
<dbReference type="EMBL" id="JAJHZM010000014">
    <property type="protein sequence ID" value="MDC4182194.1"/>
    <property type="molecule type" value="Genomic_DNA"/>
</dbReference>